<accession>A0A1B7YGE0</accession>
<evidence type="ECO:0000256" key="1">
    <source>
        <dbReference type="SAM" id="MobiDB-lite"/>
    </source>
</evidence>
<dbReference type="AlphaFoldDB" id="A0A1B7YGE0"/>
<sequence length="269" mass="29938">MPSTPMPRRKAKTNKFNKRTLKKSSAAATPSTTTAVQTSDTKSFVDEATPYNDDPIPLDLSSAPRGKSPDLDTQSNSTSPAPSTPSKPPTERPHLVPSQKKRFDHAMAVAKVHRAIAEVRKCRAEMKRLNDLFHHHQDSATLGLLDGGVVAASDRLAQAVEDAERTQAGNPPGYVRYPAEMIPELLASVEKAETDRYKWNSKLRRLYLLLSIISSETMPNLKRKLEAARDEMAALRTSRTVVQDRPEPPYPLDLLDGMKKRYPVLKGFR</sequence>
<keyword evidence="3" id="KW-1185">Reference proteome</keyword>
<dbReference type="KEGG" id="chig:CH63R_06560"/>
<feature type="region of interest" description="Disordered" evidence="1">
    <location>
        <begin position="1"/>
        <end position="99"/>
    </location>
</feature>
<organism evidence="2 3">
    <name type="scientific">Colletotrichum higginsianum (strain IMI 349063)</name>
    <name type="common">Crucifer anthracnose fungus</name>
    <dbReference type="NCBI Taxonomy" id="759273"/>
    <lineage>
        <taxon>Eukaryota</taxon>
        <taxon>Fungi</taxon>
        <taxon>Dikarya</taxon>
        <taxon>Ascomycota</taxon>
        <taxon>Pezizomycotina</taxon>
        <taxon>Sordariomycetes</taxon>
        <taxon>Hypocreomycetidae</taxon>
        <taxon>Glomerellales</taxon>
        <taxon>Glomerellaceae</taxon>
        <taxon>Colletotrichum</taxon>
        <taxon>Colletotrichum destructivum species complex</taxon>
    </lineage>
</organism>
<proteinExistence type="predicted"/>
<name>A0A1B7YGE0_COLHI</name>
<dbReference type="RefSeq" id="XP_018159385.1">
    <property type="nucleotide sequence ID" value="XM_018301535.1"/>
</dbReference>
<comment type="caution">
    <text evidence="2">The sequence shown here is derived from an EMBL/GenBank/DDBJ whole genome shotgun (WGS) entry which is preliminary data.</text>
</comment>
<dbReference type="GeneID" id="28865642"/>
<reference evidence="3" key="1">
    <citation type="journal article" date="2017" name="BMC Genomics">
        <title>Gapless genome assembly of Colletotrichum higginsianum reveals chromosome structure and association of transposable elements with secondary metabolite gene clusters.</title>
        <authorList>
            <person name="Dallery J.-F."/>
            <person name="Lapalu N."/>
            <person name="Zampounis A."/>
            <person name="Pigne S."/>
            <person name="Luyten I."/>
            <person name="Amselem J."/>
            <person name="Wittenberg A.H.J."/>
            <person name="Zhou S."/>
            <person name="de Queiroz M.V."/>
            <person name="Robin G.P."/>
            <person name="Auger A."/>
            <person name="Hainaut M."/>
            <person name="Henrissat B."/>
            <person name="Kim K.-T."/>
            <person name="Lee Y.-H."/>
            <person name="Lespinet O."/>
            <person name="Schwartz D.C."/>
            <person name="Thon M.R."/>
            <person name="O'Connell R.J."/>
        </authorList>
    </citation>
    <scope>NUCLEOTIDE SEQUENCE [LARGE SCALE GENOMIC DNA]</scope>
    <source>
        <strain evidence="3">IMI 349063</strain>
    </source>
</reference>
<dbReference type="Proteomes" id="UP000092177">
    <property type="component" value="Chromosome 4"/>
</dbReference>
<protein>
    <submittedName>
        <fullName evidence="2">Uncharacterized protein</fullName>
    </submittedName>
</protein>
<dbReference type="EMBL" id="LTAN01000004">
    <property type="protein sequence ID" value="OBR10868.1"/>
    <property type="molecule type" value="Genomic_DNA"/>
</dbReference>
<evidence type="ECO:0000313" key="3">
    <source>
        <dbReference type="Proteomes" id="UP000092177"/>
    </source>
</evidence>
<feature type="compositionally biased region" description="Basic residues" evidence="1">
    <location>
        <begin position="7"/>
        <end position="22"/>
    </location>
</feature>
<gene>
    <name evidence="2" type="ORF">CH63R_06560</name>
</gene>
<evidence type="ECO:0000313" key="2">
    <source>
        <dbReference type="EMBL" id="OBR10868.1"/>
    </source>
</evidence>
<dbReference type="OrthoDB" id="4847024at2759"/>
<dbReference type="VEuPathDB" id="FungiDB:CH63R_06560"/>
<feature type="compositionally biased region" description="Low complexity" evidence="1">
    <location>
        <begin position="23"/>
        <end position="42"/>
    </location>
</feature>